<evidence type="ECO:0000313" key="1">
    <source>
        <dbReference type="EMBL" id="MCI4382966.1"/>
    </source>
</evidence>
<gene>
    <name evidence="1" type="ORF">PGIGA_G00021090</name>
</gene>
<accession>A0ACC5WVQ5</accession>
<proteinExistence type="predicted"/>
<name>A0ACC5WVQ5_PANGG</name>
<comment type="caution">
    <text evidence="1">The sequence shown here is derived from an EMBL/GenBank/DDBJ whole genome shotgun (WGS) entry which is preliminary data.</text>
</comment>
<protein>
    <submittedName>
        <fullName evidence="1">Uncharacterized protein</fullName>
    </submittedName>
</protein>
<reference evidence="1 2" key="1">
    <citation type="journal article" date="2022" name="bioRxiv">
        <title>An ancient truncated duplication of the anti-Mullerian hormone receptor type 2 gene is a potential conserved master sex determinant in the Pangasiidae catfish family.</title>
        <authorList>
            <person name="Wen M."/>
            <person name="Pan Q."/>
            <person name="Jouanno E."/>
            <person name="Montfort J."/>
            <person name="Zahm M."/>
            <person name="Cabau C."/>
            <person name="Klopp C."/>
            <person name="Iampietro C."/>
            <person name="Roques C."/>
            <person name="Bouchez O."/>
            <person name="Castinel A."/>
            <person name="Donnadieu C."/>
            <person name="Parrinello H."/>
            <person name="Poncet C."/>
            <person name="Belmonte E."/>
            <person name="Gautier V."/>
            <person name="Avarre J.-C."/>
            <person name="Dugue R."/>
            <person name="Gustiano R."/>
            <person name="Ha T.T.T."/>
            <person name="Campet M."/>
            <person name="Sriphairoj K."/>
            <person name="Ribolli J."/>
            <person name="de Almeida F.L."/>
            <person name="Desvignes T."/>
            <person name="Postlethwait J.H."/>
            <person name="Bucao C.F."/>
            <person name="Robinson-Rechavi M."/>
            <person name="Bobe J."/>
            <person name="Herpin A."/>
            <person name="Guiguen Y."/>
        </authorList>
    </citation>
    <scope>NUCLEOTIDE SEQUENCE [LARGE SCALE GENOMIC DNA]</scope>
    <source>
        <strain evidence="1">YG-Dec2019</strain>
    </source>
</reference>
<keyword evidence="2" id="KW-1185">Reference proteome</keyword>
<organism evidence="1 2">
    <name type="scientific">Pangasianodon gigas</name>
    <name type="common">Mekong giant catfish</name>
    <name type="synonym">Pangasius gigas</name>
    <dbReference type="NCBI Taxonomy" id="30993"/>
    <lineage>
        <taxon>Eukaryota</taxon>
        <taxon>Metazoa</taxon>
        <taxon>Chordata</taxon>
        <taxon>Craniata</taxon>
        <taxon>Vertebrata</taxon>
        <taxon>Euteleostomi</taxon>
        <taxon>Actinopterygii</taxon>
        <taxon>Neopterygii</taxon>
        <taxon>Teleostei</taxon>
        <taxon>Ostariophysi</taxon>
        <taxon>Siluriformes</taxon>
        <taxon>Pangasiidae</taxon>
        <taxon>Pangasianodon</taxon>
    </lineage>
</organism>
<dbReference type="Proteomes" id="UP000829447">
    <property type="component" value="Linkage Group LG10"/>
</dbReference>
<evidence type="ECO:0000313" key="2">
    <source>
        <dbReference type="Proteomes" id="UP000829447"/>
    </source>
</evidence>
<dbReference type="EMBL" id="CM040463">
    <property type="protein sequence ID" value="MCI4382966.1"/>
    <property type="molecule type" value="Genomic_DNA"/>
</dbReference>
<sequence length="90" mass="10148">MPGLELLLIVAVCLVAVEECRSYSAAREKRWTGAETEKRGVPLAKKPPDVTKSRKVKTEQLLRVDDHDFTMRPAFGGEAITLKPNIYYIM</sequence>